<organism evidence="1 2">
    <name type="scientific">Fischerella major NIES-592</name>
    <dbReference type="NCBI Taxonomy" id="210994"/>
    <lineage>
        <taxon>Bacteria</taxon>
        <taxon>Bacillati</taxon>
        <taxon>Cyanobacteriota</taxon>
        <taxon>Cyanophyceae</taxon>
        <taxon>Nostocales</taxon>
        <taxon>Hapalosiphonaceae</taxon>
        <taxon>Fischerella</taxon>
    </lineage>
</organism>
<gene>
    <name evidence="1" type="ORF">NIES592_05630</name>
</gene>
<dbReference type="OrthoDB" id="485097at2"/>
<proteinExistence type="predicted"/>
<evidence type="ECO:0000313" key="2">
    <source>
        <dbReference type="Proteomes" id="UP000186391"/>
    </source>
</evidence>
<dbReference type="RefSeq" id="WP_062243410.1">
    <property type="nucleotide sequence ID" value="NZ_MRCA01000002.1"/>
</dbReference>
<name>A0A1U7H347_9CYAN</name>
<evidence type="ECO:0000313" key="1">
    <source>
        <dbReference type="EMBL" id="OKH15572.1"/>
    </source>
</evidence>
<sequence length="146" mass="16474">MASQNEVKKYLAYWFQLGKKVIISNGAETLLPKPVIAGDRYSDEFEECWRKITSEKAGDCYLEGTSETIAELLTSDWEMFACSRCTMPIPVRSMGMPAESCPCNDLSDWPNTEVPLPRGPVNSQVQLKLIRDQLVKMNELSHHSNS</sequence>
<accession>A0A1U7H347</accession>
<reference evidence="1 2" key="1">
    <citation type="submission" date="2016-11" db="EMBL/GenBank/DDBJ databases">
        <title>Draft Genome Sequences of Nine Cyanobacterial Strains from Diverse Habitats.</title>
        <authorList>
            <person name="Zhu T."/>
            <person name="Hou S."/>
            <person name="Lu X."/>
            <person name="Hess W.R."/>
        </authorList>
    </citation>
    <scope>NUCLEOTIDE SEQUENCE [LARGE SCALE GENOMIC DNA]</scope>
    <source>
        <strain evidence="1 2">NIES-592</strain>
    </source>
</reference>
<dbReference type="Proteomes" id="UP000186391">
    <property type="component" value="Unassembled WGS sequence"/>
</dbReference>
<keyword evidence="2" id="KW-1185">Reference proteome</keyword>
<dbReference type="EMBL" id="MRCA01000002">
    <property type="protein sequence ID" value="OKH15572.1"/>
    <property type="molecule type" value="Genomic_DNA"/>
</dbReference>
<comment type="caution">
    <text evidence="1">The sequence shown here is derived from an EMBL/GenBank/DDBJ whole genome shotgun (WGS) entry which is preliminary data.</text>
</comment>
<protein>
    <submittedName>
        <fullName evidence="1">Uncharacterized protein</fullName>
    </submittedName>
</protein>
<dbReference type="AlphaFoldDB" id="A0A1U7H347"/>